<dbReference type="Proteomes" id="UP000641803">
    <property type="component" value="Unassembled WGS sequence"/>
</dbReference>
<dbReference type="InterPro" id="IPR038468">
    <property type="entry name" value="MmpS_C"/>
</dbReference>
<sequence length="148" mass="15046">MQSKVGPVLVVVGSILGIALLVVGFLALRTAIIDRPIDSYFLTYEVTSDAGVESVVWTQAPAGDRTGASVEQSASGPVESPFTTEAVVAAGQPARVVATPTGEGTASCRVLKDVGRTNEAVLVEATSAAPGAPVTCDVTLPTDGTFEK</sequence>
<reference evidence="2 3" key="1">
    <citation type="submission" date="2020-08" db="EMBL/GenBank/DDBJ databases">
        <title>A Genomic Blueprint of the Chicken Gut Microbiome.</title>
        <authorList>
            <person name="Gilroy R."/>
            <person name="Ravi A."/>
            <person name="Getino M."/>
            <person name="Pursley I."/>
            <person name="Horton D.L."/>
            <person name="Alikhan N.-F."/>
            <person name="Baker D."/>
            <person name="Gharbi K."/>
            <person name="Hall N."/>
            <person name="Watson M."/>
            <person name="Adriaenssens E.M."/>
            <person name="Foster-Nyarko E."/>
            <person name="Jarju S."/>
            <person name="Secka A."/>
            <person name="Antonio M."/>
            <person name="Oren A."/>
            <person name="Chaudhuri R."/>
            <person name="La Ragione R.M."/>
            <person name="Hildebrand F."/>
            <person name="Pallen M.J."/>
        </authorList>
    </citation>
    <scope>NUCLEOTIDE SEQUENCE [LARGE SCALE GENOMIC DNA]</scope>
    <source>
        <strain evidence="2 3">Sa4CUA1</strain>
    </source>
</reference>
<keyword evidence="1" id="KW-1133">Transmembrane helix</keyword>
<organism evidence="2 3">
    <name type="scientific">Oerskovia rustica</name>
    <dbReference type="NCBI Taxonomy" id="2762237"/>
    <lineage>
        <taxon>Bacteria</taxon>
        <taxon>Bacillati</taxon>
        <taxon>Actinomycetota</taxon>
        <taxon>Actinomycetes</taxon>
        <taxon>Micrococcales</taxon>
        <taxon>Cellulomonadaceae</taxon>
        <taxon>Oerskovia</taxon>
    </lineage>
</organism>
<keyword evidence="1" id="KW-0812">Transmembrane</keyword>
<dbReference type="RefSeq" id="WP_191794816.1">
    <property type="nucleotide sequence ID" value="NZ_JACSQQ010000004.1"/>
</dbReference>
<name>A0ABR8RPV0_9CELL</name>
<gene>
    <name evidence="2" type="ORF">H9652_03595</name>
</gene>
<dbReference type="EMBL" id="JACSQQ010000004">
    <property type="protein sequence ID" value="MBD7949492.1"/>
    <property type="molecule type" value="Genomic_DNA"/>
</dbReference>
<keyword evidence="1" id="KW-0472">Membrane</keyword>
<feature type="transmembrane region" description="Helical" evidence="1">
    <location>
        <begin position="6"/>
        <end position="28"/>
    </location>
</feature>
<accession>A0ABR8RPV0</accession>
<comment type="caution">
    <text evidence="2">The sequence shown here is derived from an EMBL/GenBank/DDBJ whole genome shotgun (WGS) entry which is preliminary data.</text>
</comment>
<keyword evidence="3" id="KW-1185">Reference proteome</keyword>
<protein>
    <submittedName>
        <fullName evidence="2">Uncharacterized protein</fullName>
    </submittedName>
</protein>
<evidence type="ECO:0000313" key="3">
    <source>
        <dbReference type="Proteomes" id="UP000641803"/>
    </source>
</evidence>
<proteinExistence type="predicted"/>
<evidence type="ECO:0000256" key="1">
    <source>
        <dbReference type="SAM" id="Phobius"/>
    </source>
</evidence>
<evidence type="ECO:0000313" key="2">
    <source>
        <dbReference type="EMBL" id="MBD7949492.1"/>
    </source>
</evidence>
<dbReference type="Gene3D" id="2.60.40.2880">
    <property type="entry name" value="MmpS1-5, C-terminal soluble domain"/>
    <property type="match status" value="1"/>
</dbReference>